<dbReference type="AlphaFoldDB" id="A0A654U6S3"/>
<name>A0A654U6S3_MYCTX</name>
<gene>
    <name evidence="1" type="ORF">ERS007657_03384</name>
</gene>
<evidence type="ECO:0000313" key="2">
    <source>
        <dbReference type="Proteomes" id="UP000046680"/>
    </source>
</evidence>
<protein>
    <submittedName>
        <fullName evidence="1">Uncharacterized protein</fullName>
    </submittedName>
</protein>
<reference evidence="1 2" key="1">
    <citation type="submission" date="2015-03" db="EMBL/GenBank/DDBJ databases">
        <authorList>
            <consortium name="Pathogen Informatics"/>
        </authorList>
    </citation>
    <scope>NUCLEOTIDE SEQUENCE [LARGE SCALE GENOMIC DNA]</scope>
    <source>
        <strain evidence="1 2">C09601061</strain>
    </source>
</reference>
<dbReference type="Proteomes" id="UP000046680">
    <property type="component" value="Unassembled WGS sequence"/>
</dbReference>
<accession>A0A654U6S3</accession>
<dbReference type="EMBL" id="CGCX01001616">
    <property type="protein sequence ID" value="CFR98396.1"/>
    <property type="molecule type" value="Genomic_DNA"/>
</dbReference>
<evidence type="ECO:0000313" key="1">
    <source>
        <dbReference type="EMBL" id="CFR98396.1"/>
    </source>
</evidence>
<organism evidence="1 2">
    <name type="scientific">Mycobacterium tuberculosis</name>
    <dbReference type="NCBI Taxonomy" id="1773"/>
    <lineage>
        <taxon>Bacteria</taxon>
        <taxon>Bacillati</taxon>
        <taxon>Actinomycetota</taxon>
        <taxon>Actinomycetes</taxon>
        <taxon>Mycobacteriales</taxon>
        <taxon>Mycobacteriaceae</taxon>
        <taxon>Mycobacterium</taxon>
        <taxon>Mycobacterium tuberculosis complex</taxon>
    </lineage>
</organism>
<proteinExistence type="predicted"/>
<sequence>MLGATASAAVPRASLAAAKAISANPAAGMMG</sequence>